<accession>A0A1G5C625</accession>
<feature type="domain" description="Right handed beta helix" evidence="2">
    <location>
        <begin position="179"/>
        <end position="357"/>
    </location>
</feature>
<keyword evidence="4" id="KW-1185">Reference proteome</keyword>
<dbReference type="InterPro" id="IPR011050">
    <property type="entry name" value="Pectin_lyase_fold/virulence"/>
</dbReference>
<dbReference type="InterPro" id="IPR039448">
    <property type="entry name" value="Beta_helix"/>
</dbReference>
<evidence type="ECO:0000313" key="4">
    <source>
        <dbReference type="Proteomes" id="UP000183031"/>
    </source>
</evidence>
<name>A0A1G5C625_9GAMM</name>
<comment type="caution">
    <text evidence="3">The sequence shown here is derived from an EMBL/GenBank/DDBJ whole genome shotgun (WGS) entry which is preliminary data.</text>
</comment>
<sequence>MAQMSKEDPQFNTKNTAAQVNDGGEFAEYTPEQFGAVGDGLADDRDAVSAMFAKVAIDAAKSMKKRQVRMANVYRLTLGSAWQPLQIPSNCHIYGGGEIHLDDDTPQINIFNTVEQSNFIVEDLRITRKVTQKDTDPIWWYATRACTGMAFTRCENFTVRNCVISMHTDALGLSDCTSVTLENNLLKDLGEEPIAVRGGRHITIQNNELTNHQGDGILLKTGVNREAYDILIVNNHIHDGHKPAKPAGAGHTQRGGGVTLNNEVTGTPHSFTNLTVANNHIVNTSYGIALGGISDINISNNYIKTIERFGIQIDYSLVNNPTKIPTNNSRIIGNHVEDTVENGIDYHGNNDISVTESVIADNFLNFCGTSTTSAFNGIAATEATLSGNIINNCKVALFANSCVMTGNKITNSGWGASQVWIKLYGDRTVFSGNRVTDSGFGYIRFLNGKNAIIEGNVIKLAAPARALELGGEFDETTLIGKNAWDCAFKPILSTIAGVTGNQLIQYSFPNEGVAHITPQMFGAKGDWNDLAGVGTDDTQAFKQAIAYAISQGCKKLYVPAGNYYITDTLNLGGENYTGDKGIAIEGENWISTKFFFKPTSNDHACFESKGGSGIHTNRYISDLTITPAKGALYTGTGYRINGSCFMRHERLLIMKFFVNLHLLNGYAGAFTEFVSFHSCRFHRGLSNILMESNGGDSSFHGVGFHEIQCQIKVSGNPGDGGTNMDAGVGLELRGNANRATWYNGFCYIHLFGGVGATAIKLTRTNTDNILGQFTCEGEAILQSDGSTFECRGGFYNVSTTTYNVAAEPVNGIAAAFVFDNMMSNTTRFANAAIADMAPRQLPWSLADRASNGAYPAIFHGIKGDSDNLFYAARGGSTNYHYFGGISPGNNLQGFEPGVRLAQDGASFISFAPKFTLGANNNTTSSGVSISPADFSPQKDIATALGQPSFKWSGLYTKQLTVADNGVYPAGNGAYPIGGPNNQFSSGHIKVLNIYDSANVNGDPVGVRVAVPASAVAPGKIGQWSADSAFFYVCTAANTWRRVALTTW</sequence>
<protein>
    <submittedName>
        <fullName evidence="3">Right handed beta helix region</fullName>
    </submittedName>
</protein>
<evidence type="ECO:0000259" key="2">
    <source>
        <dbReference type="Pfam" id="PF13229"/>
    </source>
</evidence>
<organism evidence="3 4">
    <name type="scientific">Serratia nematodiphila</name>
    <dbReference type="NCBI Taxonomy" id="458197"/>
    <lineage>
        <taxon>Bacteria</taxon>
        <taxon>Pseudomonadati</taxon>
        <taxon>Pseudomonadota</taxon>
        <taxon>Gammaproteobacteria</taxon>
        <taxon>Enterobacterales</taxon>
        <taxon>Yersiniaceae</taxon>
        <taxon>Serratia</taxon>
    </lineage>
</organism>
<gene>
    <name evidence="3" type="ORF">SAMN02927935_00620</name>
</gene>
<dbReference type="Pfam" id="PF13229">
    <property type="entry name" value="Beta_helix"/>
    <property type="match status" value="1"/>
</dbReference>
<dbReference type="Gene3D" id="2.160.20.10">
    <property type="entry name" value="Single-stranded right-handed beta-helix, Pectin lyase-like"/>
    <property type="match status" value="2"/>
</dbReference>
<dbReference type="EMBL" id="FMUT01000002">
    <property type="protein sequence ID" value="SCX97788.1"/>
    <property type="molecule type" value="Genomic_DNA"/>
</dbReference>
<dbReference type="SMART" id="SM00710">
    <property type="entry name" value="PbH1"/>
    <property type="match status" value="8"/>
</dbReference>
<dbReference type="SUPFAM" id="SSF51126">
    <property type="entry name" value="Pectin lyase-like"/>
    <property type="match status" value="3"/>
</dbReference>
<dbReference type="InterPro" id="IPR006626">
    <property type="entry name" value="PbH1"/>
</dbReference>
<dbReference type="RefSeq" id="WP_033633797.1">
    <property type="nucleotide sequence ID" value="NZ_CBCSIN010000001.1"/>
</dbReference>
<feature type="region of interest" description="Disordered" evidence="1">
    <location>
        <begin position="242"/>
        <end position="264"/>
    </location>
</feature>
<dbReference type="Proteomes" id="UP000183031">
    <property type="component" value="Unassembled WGS sequence"/>
</dbReference>
<reference evidence="3 4" key="1">
    <citation type="submission" date="2016-10" db="EMBL/GenBank/DDBJ databases">
        <authorList>
            <person name="Varghese N."/>
            <person name="Submissions S."/>
        </authorList>
    </citation>
    <scope>NUCLEOTIDE SEQUENCE [LARGE SCALE GENOMIC DNA]</scope>
    <source>
        <strain evidence="3 4">CGMCC 1.6853</strain>
    </source>
</reference>
<proteinExistence type="predicted"/>
<evidence type="ECO:0000256" key="1">
    <source>
        <dbReference type="SAM" id="MobiDB-lite"/>
    </source>
</evidence>
<evidence type="ECO:0000313" key="3">
    <source>
        <dbReference type="EMBL" id="SCX97788.1"/>
    </source>
</evidence>
<dbReference type="InterPro" id="IPR012334">
    <property type="entry name" value="Pectin_lyas_fold"/>
</dbReference>